<organism evidence="2 3">
    <name type="scientific">Iris pallida</name>
    <name type="common">Sweet iris</name>
    <dbReference type="NCBI Taxonomy" id="29817"/>
    <lineage>
        <taxon>Eukaryota</taxon>
        <taxon>Viridiplantae</taxon>
        <taxon>Streptophyta</taxon>
        <taxon>Embryophyta</taxon>
        <taxon>Tracheophyta</taxon>
        <taxon>Spermatophyta</taxon>
        <taxon>Magnoliopsida</taxon>
        <taxon>Liliopsida</taxon>
        <taxon>Asparagales</taxon>
        <taxon>Iridaceae</taxon>
        <taxon>Iridoideae</taxon>
        <taxon>Irideae</taxon>
        <taxon>Iris</taxon>
    </lineage>
</organism>
<evidence type="ECO:0000256" key="1">
    <source>
        <dbReference type="SAM" id="MobiDB-lite"/>
    </source>
</evidence>
<protein>
    <submittedName>
        <fullName evidence="2">Proline-rich receptor-like protein kinase PERK9</fullName>
    </submittedName>
</protein>
<keyword evidence="3" id="KW-1185">Reference proteome</keyword>
<proteinExistence type="predicted"/>
<reference evidence="2" key="1">
    <citation type="journal article" date="2023" name="GigaByte">
        <title>Genome assembly of the bearded iris, Iris pallida Lam.</title>
        <authorList>
            <person name="Bruccoleri R.E."/>
            <person name="Oakeley E.J."/>
            <person name="Faust A.M.E."/>
            <person name="Altorfer M."/>
            <person name="Dessus-Babus S."/>
            <person name="Burckhardt D."/>
            <person name="Oertli M."/>
            <person name="Naumann U."/>
            <person name="Petersen F."/>
            <person name="Wong J."/>
        </authorList>
    </citation>
    <scope>NUCLEOTIDE SEQUENCE</scope>
    <source>
        <strain evidence="2">GSM-AAB239-AS_SAM_17_03QT</strain>
    </source>
</reference>
<keyword evidence="2" id="KW-0418">Kinase</keyword>
<reference evidence="2" key="2">
    <citation type="submission" date="2023-04" db="EMBL/GenBank/DDBJ databases">
        <authorList>
            <person name="Bruccoleri R.E."/>
            <person name="Oakeley E.J."/>
            <person name="Faust A.-M."/>
            <person name="Dessus-Babus S."/>
            <person name="Altorfer M."/>
            <person name="Burckhardt D."/>
            <person name="Oertli M."/>
            <person name="Naumann U."/>
            <person name="Petersen F."/>
            <person name="Wong J."/>
        </authorList>
    </citation>
    <scope>NUCLEOTIDE SEQUENCE</scope>
    <source>
        <strain evidence="2">GSM-AAB239-AS_SAM_17_03QT</strain>
        <tissue evidence="2">Leaf</tissue>
    </source>
</reference>
<dbReference type="AlphaFoldDB" id="A0AAX6H5E8"/>
<dbReference type="Proteomes" id="UP001140949">
    <property type="component" value="Unassembled WGS sequence"/>
</dbReference>
<name>A0AAX6H5E8_IRIPA</name>
<accession>A0AAX6H5E8</accession>
<dbReference type="GO" id="GO:0016301">
    <property type="term" value="F:kinase activity"/>
    <property type="evidence" value="ECO:0007669"/>
    <property type="project" value="UniProtKB-KW"/>
</dbReference>
<evidence type="ECO:0000313" key="2">
    <source>
        <dbReference type="EMBL" id="KAJ6836250.1"/>
    </source>
</evidence>
<keyword evidence="2" id="KW-0808">Transferase</keyword>
<keyword evidence="2" id="KW-0675">Receptor</keyword>
<feature type="compositionally biased region" description="Pro residues" evidence="1">
    <location>
        <begin position="58"/>
        <end position="69"/>
    </location>
</feature>
<comment type="caution">
    <text evidence="2">The sequence shown here is derived from an EMBL/GenBank/DDBJ whole genome shotgun (WGS) entry which is preliminary data.</text>
</comment>
<sequence>MRSARSVPANVVAFVGPVPHLAGTRPSHLPCARRWRPRAQPQATGLEPLSPRARPPSHAGPPSPCAPTW</sequence>
<gene>
    <name evidence="2" type="ORF">M6B38_327135</name>
</gene>
<evidence type="ECO:0000313" key="3">
    <source>
        <dbReference type="Proteomes" id="UP001140949"/>
    </source>
</evidence>
<dbReference type="EMBL" id="JANAVB010012200">
    <property type="protein sequence ID" value="KAJ6836250.1"/>
    <property type="molecule type" value="Genomic_DNA"/>
</dbReference>
<feature type="region of interest" description="Disordered" evidence="1">
    <location>
        <begin position="22"/>
        <end position="69"/>
    </location>
</feature>